<dbReference type="RefSeq" id="XP_022109301.1">
    <property type="nucleotide sequence ID" value="XM_022253609.1"/>
</dbReference>
<reference evidence="6" key="1">
    <citation type="submission" date="2025-08" db="UniProtKB">
        <authorList>
            <consortium name="RefSeq"/>
        </authorList>
    </citation>
    <scope>IDENTIFICATION</scope>
</reference>
<evidence type="ECO:0000256" key="3">
    <source>
        <dbReference type="ARBA" id="ARBA00022679"/>
    </source>
</evidence>
<dbReference type="CDD" id="cd02440">
    <property type="entry name" value="AdoMet_MTases"/>
    <property type="match status" value="1"/>
</dbReference>
<dbReference type="GeneID" id="110989311"/>
<organism evidence="5 6">
    <name type="scientific">Acanthaster planci</name>
    <name type="common">Crown-of-thorns starfish</name>
    <dbReference type="NCBI Taxonomy" id="133434"/>
    <lineage>
        <taxon>Eukaryota</taxon>
        <taxon>Metazoa</taxon>
        <taxon>Echinodermata</taxon>
        <taxon>Eleutherozoa</taxon>
        <taxon>Asterozoa</taxon>
        <taxon>Asteroidea</taxon>
        <taxon>Valvatacea</taxon>
        <taxon>Valvatida</taxon>
        <taxon>Acanthasteridae</taxon>
        <taxon>Acanthaster</taxon>
    </lineage>
</organism>
<evidence type="ECO:0000313" key="5">
    <source>
        <dbReference type="Proteomes" id="UP000694845"/>
    </source>
</evidence>
<comment type="similarity">
    <text evidence="1">Belongs to the methyltransferase superfamily.</text>
</comment>
<keyword evidence="3" id="KW-0808">Transferase</keyword>
<keyword evidence="5" id="KW-1185">Reference proteome</keyword>
<dbReference type="Pfam" id="PF08241">
    <property type="entry name" value="Methyltransf_11"/>
    <property type="match status" value="1"/>
</dbReference>
<dbReference type="PANTHER" id="PTHR44942">
    <property type="entry name" value="METHYLTRANSF_11 DOMAIN-CONTAINING PROTEIN"/>
    <property type="match status" value="1"/>
</dbReference>
<dbReference type="AlphaFoldDB" id="A0A8B8A0E0"/>
<dbReference type="Proteomes" id="UP000694845">
    <property type="component" value="Unplaced"/>
</dbReference>
<dbReference type="Gene3D" id="3.40.50.150">
    <property type="entry name" value="Vaccinia Virus protein VP39"/>
    <property type="match status" value="1"/>
</dbReference>
<dbReference type="PANTHER" id="PTHR44942:SF4">
    <property type="entry name" value="METHYLTRANSFERASE TYPE 11 DOMAIN-CONTAINING PROTEIN"/>
    <property type="match status" value="1"/>
</dbReference>
<dbReference type="InterPro" id="IPR013216">
    <property type="entry name" value="Methyltransf_11"/>
</dbReference>
<evidence type="ECO:0000259" key="4">
    <source>
        <dbReference type="Pfam" id="PF08241"/>
    </source>
</evidence>
<evidence type="ECO:0000256" key="2">
    <source>
        <dbReference type="ARBA" id="ARBA00022603"/>
    </source>
</evidence>
<dbReference type="SUPFAM" id="SSF53335">
    <property type="entry name" value="S-adenosyl-L-methionine-dependent methyltransferases"/>
    <property type="match status" value="1"/>
</dbReference>
<dbReference type="KEGG" id="aplc:110989311"/>
<sequence>MSARLFEEADHAECYQKSRPDWPQEIIQTCLSFLREKRTGPFELAVDVACGSGQSTRPLAPHFAKVIGTDISEEQLGAAKRVSNPPNVEYRIGRGECIPVADNSADLVTCATAVHWLDVDEFFREVDRVLKPLGCVFIYSYHIIYPYWEGEDSMNQELEKLVREVFMNILVPHFNDRIHLALNNLTDIRIPYAENIRNEALEFRQESSVESYMGYLKSLSGYRAYRQKNPNLPDPLDTVQELLTVSGSKTRYQDPKLYMRSPVVVLLGRKLESKNVK</sequence>
<dbReference type="GO" id="GO:0032259">
    <property type="term" value="P:methylation"/>
    <property type="evidence" value="ECO:0007669"/>
    <property type="project" value="UniProtKB-KW"/>
</dbReference>
<keyword evidence="2 6" id="KW-0489">Methyltransferase</keyword>
<dbReference type="OrthoDB" id="506498at2759"/>
<dbReference type="OMA" id="TWGDENQ"/>
<accession>A0A8B8A0E0</accession>
<proteinExistence type="inferred from homology"/>
<gene>
    <name evidence="6" type="primary">LOC110989311</name>
</gene>
<dbReference type="InterPro" id="IPR051052">
    <property type="entry name" value="Diverse_substrate_MTase"/>
</dbReference>
<feature type="domain" description="Methyltransferase type 11" evidence="4">
    <location>
        <begin position="46"/>
        <end position="138"/>
    </location>
</feature>
<name>A0A8B8A0E0_ACAPL</name>
<dbReference type="InterPro" id="IPR029063">
    <property type="entry name" value="SAM-dependent_MTases_sf"/>
</dbReference>
<evidence type="ECO:0000313" key="6">
    <source>
        <dbReference type="RefSeq" id="XP_022109301.1"/>
    </source>
</evidence>
<protein>
    <submittedName>
        <fullName evidence="6">Methyltransferase DDB_G0268948 isoform X1</fullName>
    </submittedName>
</protein>
<dbReference type="GO" id="GO:0008757">
    <property type="term" value="F:S-adenosylmethionine-dependent methyltransferase activity"/>
    <property type="evidence" value="ECO:0007669"/>
    <property type="project" value="InterPro"/>
</dbReference>
<evidence type="ECO:0000256" key="1">
    <source>
        <dbReference type="ARBA" id="ARBA00008361"/>
    </source>
</evidence>